<reference evidence="2 3" key="2">
    <citation type="submission" date="2017-10" db="EMBL/GenBank/DDBJ databases">
        <title>Genome analyses suggest a sexual origin of heterokaryosis in a supposedly ancient asexual fungus.</title>
        <authorList>
            <person name="Corradi N."/>
            <person name="Sedzielewska K."/>
            <person name="Noel J."/>
            <person name="Charron P."/>
            <person name="Farinelli L."/>
            <person name="Marton T."/>
            <person name="Kruger M."/>
            <person name="Pelin A."/>
            <person name="Brachmann A."/>
            <person name="Corradi N."/>
        </authorList>
    </citation>
    <scope>NUCLEOTIDE SEQUENCE [LARGE SCALE GENOMIC DNA]</scope>
    <source>
        <strain evidence="2 3">A1</strain>
    </source>
</reference>
<feature type="chain" id="PRO_5014631668" evidence="1">
    <location>
        <begin position="17"/>
        <end position="126"/>
    </location>
</feature>
<dbReference type="EMBL" id="LLXH01001564">
    <property type="protein sequence ID" value="PKC58366.1"/>
    <property type="molecule type" value="Genomic_DNA"/>
</dbReference>
<evidence type="ECO:0000313" key="2">
    <source>
        <dbReference type="EMBL" id="PKC58366.1"/>
    </source>
</evidence>
<protein>
    <submittedName>
        <fullName evidence="2">Uncharacterized protein</fullName>
    </submittedName>
</protein>
<feature type="non-terminal residue" evidence="2">
    <location>
        <position position="1"/>
    </location>
</feature>
<feature type="signal peptide" evidence="1">
    <location>
        <begin position="1"/>
        <end position="16"/>
    </location>
</feature>
<comment type="caution">
    <text evidence="2">The sequence shown here is derived from an EMBL/GenBank/DDBJ whole genome shotgun (WGS) entry which is preliminary data.</text>
</comment>
<organism evidence="2 3">
    <name type="scientific">Rhizophagus irregularis</name>
    <dbReference type="NCBI Taxonomy" id="588596"/>
    <lineage>
        <taxon>Eukaryota</taxon>
        <taxon>Fungi</taxon>
        <taxon>Fungi incertae sedis</taxon>
        <taxon>Mucoromycota</taxon>
        <taxon>Glomeromycotina</taxon>
        <taxon>Glomeromycetes</taxon>
        <taxon>Glomerales</taxon>
        <taxon>Glomeraceae</taxon>
        <taxon>Rhizophagus</taxon>
    </lineage>
</organism>
<name>A0A2N0R4Y4_9GLOM</name>
<proteinExistence type="predicted"/>
<dbReference type="Proteomes" id="UP000232688">
    <property type="component" value="Unassembled WGS sequence"/>
</dbReference>
<dbReference type="AlphaFoldDB" id="A0A2N0R4Y4"/>
<evidence type="ECO:0000256" key="1">
    <source>
        <dbReference type="SAM" id="SignalP"/>
    </source>
</evidence>
<dbReference type="VEuPathDB" id="FungiDB:RhiirA1_400713"/>
<keyword evidence="1" id="KW-0732">Signal</keyword>
<accession>A0A2N0R4Y4</accession>
<sequence length="126" mass="14869">CTRRLCLLGFFRTVFSANTEDIKEQGMGGWLEVWVVRKGRPQTRRNEATKFLKGATTYHLIFDTLEDQRDLHYDDEKVLIVHDQTYNLIFDALEDQRDLHYDDEIVHDQTYHCPPLPVTACHCKKN</sequence>
<evidence type="ECO:0000313" key="3">
    <source>
        <dbReference type="Proteomes" id="UP000232688"/>
    </source>
</evidence>
<reference evidence="2 3" key="1">
    <citation type="submission" date="2017-10" db="EMBL/GenBank/DDBJ databases">
        <title>Extensive intraspecific genome diversity in a model arbuscular mycorrhizal fungus.</title>
        <authorList>
            <person name="Chen E.C.H."/>
            <person name="Morin E."/>
            <person name="Baudet D."/>
            <person name="Noel J."/>
            <person name="Ndikumana S."/>
            <person name="Charron P."/>
            <person name="St-Onge C."/>
            <person name="Giorgi J."/>
            <person name="Grigoriev I.V."/>
            <person name="Roux C."/>
            <person name="Martin F.M."/>
            <person name="Corradi N."/>
        </authorList>
    </citation>
    <scope>NUCLEOTIDE SEQUENCE [LARGE SCALE GENOMIC DNA]</scope>
    <source>
        <strain evidence="2 3">A1</strain>
    </source>
</reference>
<gene>
    <name evidence="2" type="ORF">RhiirA1_400713</name>
</gene>